<evidence type="ECO:0000313" key="6">
    <source>
        <dbReference type="Proteomes" id="UP000078046"/>
    </source>
</evidence>
<keyword evidence="4" id="KW-0445">Lipid transport</keyword>
<dbReference type="FunFam" id="1.10.287.2720:FF:000001">
    <property type="entry name" value="Oxysterol-binding OBPalpha"/>
    <property type="match status" value="1"/>
</dbReference>
<dbReference type="GO" id="GO:0016020">
    <property type="term" value="C:membrane"/>
    <property type="evidence" value="ECO:0007669"/>
    <property type="project" value="TreeGrafter"/>
</dbReference>
<accession>A0A177B2Z6</accession>
<comment type="similarity">
    <text evidence="1 3">Belongs to the OSBP family.</text>
</comment>
<dbReference type="PANTHER" id="PTHR10972">
    <property type="entry name" value="OXYSTEROL-BINDING PROTEIN-RELATED"/>
    <property type="match status" value="1"/>
</dbReference>
<dbReference type="GO" id="GO:0006869">
    <property type="term" value="P:lipid transport"/>
    <property type="evidence" value="ECO:0007669"/>
    <property type="project" value="UniProtKB-KW"/>
</dbReference>
<evidence type="ECO:0000256" key="1">
    <source>
        <dbReference type="ARBA" id="ARBA00008842"/>
    </source>
</evidence>
<dbReference type="AlphaFoldDB" id="A0A177B2Z6"/>
<dbReference type="Pfam" id="PF01237">
    <property type="entry name" value="Oxysterol_BP"/>
    <property type="match status" value="1"/>
</dbReference>
<proteinExistence type="inferred from homology"/>
<evidence type="ECO:0000256" key="3">
    <source>
        <dbReference type="RuleBase" id="RU003844"/>
    </source>
</evidence>
<dbReference type="InterPro" id="IPR018494">
    <property type="entry name" value="Oxysterol-bd_CS"/>
</dbReference>
<sequence>MSLLHYIYLVIFNLPRNNEDAEDIYHKNGFLITHLLSQVRIGMDLSRILLPTFILENRSLLEMYADFLAHTDFFISIAQQKSPQDRMIAVLKWYVSSFHTAWDVKTAKKPYNPILGEFFECSYKCDETTKSDQVYFISEQISHHPPVSAFYAESCENHIYIEGHIWTKSKFYGLSVGVDLIGGATIYLKEFNEHYKISFPSAFAKSILTVPTVEIGGDVKIVCQETNYKSKISFHLKPFYGGSRHRVSAKISNMTTNKSFYILDGYWNSVFSGKRVHLNTNHFVFDTKNCNTHKKIIKKVSQQKPNESRNLWKNVTKALYRNDIALATQHKFGLEQIQREEASYRKTNSIKWFPKYFTKEADGWVSYINKMS</sequence>
<evidence type="ECO:0000256" key="2">
    <source>
        <dbReference type="ARBA" id="ARBA00023121"/>
    </source>
</evidence>
<dbReference type="GO" id="GO:0032934">
    <property type="term" value="F:sterol binding"/>
    <property type="evidence" value="ECO:0007669"/>
    <property type="project" value="TreeGrafter"/>
</dbReference>
<name>A0A177B2Z6_9BILA</name>
<dbReference type="PROSITE" id="PS01013">
    <property type="entry name" value="OSBP"/>
    <property type="match status" value="1"/>
</dbReference>
<dbReference type="Gene3D" id="1.10.287.2720">
    <property type="match status" value="1"/>
</dbReference>
<dbReference type="Gene3D" id="3.30.70.3490">
    <property type="match status" value="1"/>
</dbReference>
<reference evidence="5 6" key="1">
    <citation type="submission" date="2016-04" db="EMBL/GenBank/DDBJ databases">
        <title>The genome of Intoshia linei affirms orthonectids as highly simplified spiralians.</title>
        <authorList>
            <person name="Mikhailov K.V."/>
            <person name="Slusarev G.S."/>
            <person name="Nikitin M.A."/>
            <person name="Logacheva M.D."/>
            <person name="Penin A."/>
            <person name="Aleoshin V."/>
            <person name="Panchin Y.V."/>
        </authorList>
    </citation>
    <scope>NUCLEOTIDE SEQUENCE [LARGE SCALE GENOMIC DNA]</scope>
    <source>
        <strain evidence="5">Intl2013</strain>
        <tissue evidence="5">Whole animal</tissue>
    </source>
</reference>
<dbReference type="OrthoDB" id="14833at2759"/>
<organism evidence="5 6">
    <name type="scientific">Intoshia linei</name>
    <dbReference type="NCBI Taxonomy" id="1819745"/>
    <lineage>
        <taxon>Eukaryota</taxon>
        <taxon>Metazoa</taxon>
        <taxon>Spiralia</taxon>
        <taxon>Lophotrochozoa</taxon>
        <taxon>Mesozoa</taxon>
        <taxon>Orthonectida</taxon>
        <taxon>Rhopaluridae</taxon>
        <taxon>Intoshia</taxon>
    </lineage>
</organism>
<dbReference type="InterPro" id="IPR000648">
    <property type="entry name" value="Oxysterol-bd"/>
</dbReference>
<evidence type="ECO:0000256" key="4">
    <source>
        <dbReference type="RuleBase" id="RU003845"/>
    </source>
</evidence>
<keyword evidence="2" id="KW-0446">Lipid-binding</keyword>
<dbReference type="GO" id="GO:0005829">
    <property type="term" value="C:cytosol"/>
    <property type="evidence" value="ECO:0007669"/>
    <property type="project" value="TreeGrafter"/>
</dbReference>
<evidence type="ECO:0000313" key="5">
    <source>
        <dbReference type="EMBL" id="OAF68520.1"/>
    </source>
</evidence>
<gene>
    <name evidence="5" type="ORF">A3Q56_03768</name>
</gene>
<keyword evidence="4" id="KW-0813">Transport</keyword>
<dbReference type="Proteomes" id="UP000078046">
    <property type="component" value="Unassembled WGS sequence"/>
</dbReference>
<dbReference type="EMBL" id="LWCA01000431">
    <property type="protein sequence ID" value="OAF68520.1"/>
    <property type="molecule type" value="Genomic_DNA"/>
</dbReference>
<comment type="caution">
    <text evidence="5">The sequence shown here is derived from an EMBL/GenBank/DDBJ whole genome shotgun (WGS) entry which is preliminary data.</text>
</comment>
<keyword evidence="6" id="KW-1185">Reference proteome</keyword>
<dbReference type="Gene3D" id="2.40.160.120">
    <property type="match status" value="1"/>
</dbReference>
<dbReference type="PANTHER" id="PTHR10972:SF102">
    <property type="entry name" value="OXYSTEROL-BINDING PROTEIN"/>
    <property type="match status" value="1"/>
</dbReference>
<dbReference type="InterPro" id="IPR037239">
    <property type="entry name" value="OSBP_sf"/>
</dbReference>
<protein>
    <recommendedName>
        <fullName evidence="4">Oxysterol-binding protein</fullName>
    </recommendedName>
</protein>
<dbReference type="SUPFAM" id="SSF144000">
    <property type="entry name" value="Oxysterol-binding protein-like"/>
    <property type="match status" value="1"/>
</dbReference>